<dbReference type="EMBL" id="RCZI01000005">
    <property type="protein sequence ID" value="TPG25235.1"/>
    <property type="molecule type" value="Genomic_DNA"/>
</dbReference>
<dbReference type="SUPFAM" id="SSF56672">
    <property type="entry name" value="DNA/RNA polymerases"/>
    <property type="match status" value="1"/>
</dbReference>
<reference evidence="1 2" key="1">
    <citation type="journal article" date="2019" name="Environ. Microbiol.">
        <title>Species interactions and distinct microbial communities in high Arctic permafrost affected cryosols are associated with the CH4 and CO2 gas fluxes.</title>
        <authorList>
            <person name="Altshuler I."/>
            <person name="Hamel J."/>
            <person name="Turney S."/>
            <person name="Magnuson E."/>
            <person name="Levesque R."/>
            <person name="Greer C."/>
            <person name="Whyte L.G."/>
        </authorList>
    </citation>
    <scope>NUCLEOTIDE SEQUENCE [LARGE SCALE GENOMIC DNA]</scope>
    <source>
        <strain evidence="1 2">S06.C</strain>
    </source>
</reference>
<accession>A0A502DI82</accession>
<protein>
    <submittedName>
        <fullName evidence="1">Uncharacterized protein</fullName>
    </submittedName>
</protein>
<dbReference type="AlphaFoldDB" id="A0A502DI82"/>
<name>A0A502DI82_9BURK</name>
<proteinExistence type="predicted"/>
<dbReference type="OrthoDB" id="8895622at2"/>
<evidence type="ECO:0000313" key="1">
    <source>
        <dbReference type="EMBL" id="TPG25235.1"/>
    </source>
</evidence>
<organism evidence="1 2">
    <name type="scientific">Variovorax guangxiensis</name>
    <dbReference type="NCBI Taxonomy" id="1775474"/>
    <lineage>
        <taxon>Bacteria</taxon>
        <taxon>Pseudomonadati</taxon>
        <taxon>Pseudomonadota</taxon>
        <taxon>Betaproteobacteria</taxon>
        <taxon>Burkholderiales</taxon>
        <taxon>Comamonadaceae</taxon>
        <taxon>Variovorax</taxon>
    </lineage>
</organism>
<comment type="caution">
    <text evidence="1">The sequence shown here is derived from an EMBL/GenBank/DDBJ whole genome shotgun (WGS) entry which is preliminary data.</text>
</comment>
<dbReference type="Proteomes" id="UP000319212">
    <property type="component" value="Unassembled WGS sequence"/>
</dbReference>
<dbReference type="RefSeq" id="WP_140843734.1">
    <property type="nucleotide sequence ID" value="NZ_RCZI01000005.1"/>
</dbReference>
<sequence length="271" mass="27114">MFLPDILVLDSVTKFGPEARGAVAIAASHGGVIAAHMALAGGIVGVLLNDAGIGLDNAGIGGLAYCDRFGAPCAVIDHRSARIGDGADSAVRGVVSHANAVAAVLGVRPGMPAREAAEILRAAALSPVEPGPLPAESRDVLTQAGDERALVLVDSVSLVTSEDIGAVVFTGSHGGLLGGRPETAIKVDVFAALYNDAGVGIDEAGLSRLPALDARGIAGVTVAAMSARIGDAHSAYATGVLSHVNRRAAALGAREGMTARDFAARMCGFKP</sequence>
<evidence type="ECO:0000313" key="2">
    <source>
        <dbReference type="Proteomes" id="UP000319212"/>
    </source>
</evidence>
<dbReference type="InterPro" id="IPR043502">
    <property type="entry name" value="DNA/RNA_pol_sf"/>
</dbReference>
<gene>
    <name evidence="1" type="ORF">EAH82_16915</name>
</gene>